<feature type="domain" description="Fibronectin type-III" evidence="3">
    <location>
        <begin position="390"/>
        <end position="488"/>
    </location>
</feature>
<accession>A0A2H0RMS5</accession>
<evidence type="ECO:0000313" key="4">
    <source>
        <dbReference type="EMBL" id="PIR47770.1"/>
    </source>
</evidence>
<dbReference type="PROSITE" id="PS50853">
    <property type="entry name" value="FN3"/>
    <property type="match status" value="2"/>
</dbReference>
<feature type="transmembrane region" description="Helical" evidence="2">
    <location>
        <begin position="966"/>
        <end position="985"/>
    </location>
</feature>
<dbReference type="InterPro" id="IPR003961">
    <property type="entry name" value="FN3_dom"/>
</dbReference>
<feature type="transmembrane region" description="Helical" evidence="2">
    <location>
        <begin position="991"/>
        <end position="1009"/>
    </location>
</feature>
<keyword evidence="2" id="KW-1133">Transmembrane helix</keyword>
<feature type="transmembrane region" description="Helical" evidence="2">
    <location>
        <begin position="815"/>
        <end position="839"/>
    </location>
</feature>
<dbReference type="SMART" id="SM00060">
    <property type="entry name" value="FN3"/>
    <property type="match status" value="3"/>
</dbReference>
<dbReference type="PANTHER" id="PTHR13817">
    <property type="entry name" value="TITIN"/>
    <property type="match status" value="1"/>
</dbReference>
<keyword evidence="1" id="KW-0677">Repeat</keyword>
<dbReference type="Gene3D" id="2.60.40.1120">
    <property type="entry name" value="Carboxypeptidase-like, regulatory domain"/>
    <property type="match status" value="2"/>
</dbReference>
<dbReference type="CDD" id="cd00063">
    <property type="entry name" value="FN3"/>
    <property type="match status" value="3"/>
</dbReference>
<evidence type="ECO:0000259" key="3">
    <source>
        <dbReference type="PROSITE" id="PS50853"/>
    </source>
</evidence>
<evidence type="ECO:0000256" key="1">
    <source>
        <dbReference type="ARBA" id="ARBA00022737"/>
    </source>
</evidence>
<name>A0A2H0RMS5_9BACT</name>
<dbReference type="InterPro" id="IPR036116">
    <property type="entry name" value="FN3_sf"/>
</dbReference>
<feature type="domain" description="Fibronectin type-III" evidence="3">
    <location>
        <begin position="213"/>
        <end position="302"/>
    </location>
</feature>
<sequence>MNWRSLQAFLLTLVVIATQSMFIAPVQASILTSATLQLSTHAISTIADHTFAFVTPSGVESSTDTLIVDYATGFSLGSVAFGDIDLAVDDDGACDGPWGDKTLASSAGAGTWGASVAGQIITFTAPTDAALGEITAGRCVQIQVGTHASGGVNQVTNPGSAASYEVDVYGTFGDHALYAVGITGTSGLPVTAVVSSGGGPSLPPPVGDTTGPVISNVLVSNITTTSATVTWLTDEAASRVLSYGTTPSYALGNLTDGAFRTVHTQSLSGLQENTGYHFRILATDNSGNATTSGDYTFSTLDLTPPVVTVSVINITETTADIVWTTDEATTGVVTVTDAGTYPDASLSTAHTVSLTGLTSATTYNVQVAAQDASNNTTVKNTSFTTLTDLPPSNVMNFTATAGDTVVTLAWTSPTDADFAGVILVYRTDRFPTDPADGTSIYTGFNTSFLHTGLTNGQKYFYTIFATDAARMLSSGATASATPFTTATPIDTTLPPGDTTLPVGDTTLPPGDTTLPPGDTTPVTPPVVIVPGDTTPPSVPVITPEPDLPEPEPSVLIPVSEVTFMVARDAIMLRPSNDLLHVLGGRPLAISLNVANAPSTITSVDLTASNGSFLMNPATLLVSRFDTSLVAVENESLYVARVVTPLESGPLTIAIHYVTGETQVLTYQLNVRANGSVIADTSKEYLSDVAVSLYERLGNWQLWNAVEYAQENPLQVDGNYAWYVPNGTYRVRALKEGYSSVDTVALQIEDNIINVPIVLIELLPPVDTMIQNGASPLSATVQQLNQSIRILRQNPGVISVSRYATPVVAVSAASTVGIVLAAFNGLPFLQYLFTAPFLLFKRRRRKQWGVVYDSLRKIPVDLAIVRLLDGQSKRVLKSQVTDRQGRYLFIVKPGVYLLQVSKEGFTYPTVILADLKRDGEYLDLYHGEPISVTEADAVVAANIPLDPAGEGVKTPAKIKLDRLARRVMYALSLIGLVVALIVAFLHPTTWTVAVALIQALSFVLFVRMAIPARPKSWGIVYDRQTRRPLIDTVVRIFDPTYNKLLETQLTDSRGRYAFLVGPNEYYTTYEKDSYTKLEVRPIDRTDTKEASYVSVDVGLTKNTPS</sequence>
<dbReference type="InterPro" id="IPR008969">
    <property type="entry name" value="CarboxyPept-like_regulatory"/>
</dbReference>
<evidence type="ECO:0000313" key="5">
    <source>
        <dbReference type="Proteomes" id="UP000230084"/>
    </source>
</evidence>
<organism evidence="4 5">
    <name type="scientific">Candidatus Uhrbacteria bacterium CG10_big_fil_rev_8_21_14_0_10_50_16</name>
    <dbReference type="NCBI Taxonomy" id="1975039"/>
    <lineage>
        <taxon>Bacteria</taxon>
        <taxon>Candidatus Uhriibacteriota</taxon>
    </lineage>
</organism>
<keyword evidence="2" id="KW-0812">Transmembrane</keyword>
<dbReference type="PANTHER" id="PTHR13817:SF166">
    <property type="entry name" value="NEURONAL IGCAM-RELATED"/>
    <property type="match status" value="1"/>
</dbReference>
<dbReference type="EMBL" id="PCYM01000002">
    <property type="protein sequence ID" value="PIR47770.1"/>
    <property type="molecule type" value="Genomic_DNA"/>
</dbReference>
<gene>
    <name evidence="4" type="ORF">COV06_02130</name>
</gene>
<proteinExistence type="predicted"/>
<dbReference type="Gene3D" id="2.60.40.10">
    <property type="entry name" value="Immunoglobulins"/>
    <property type="match status" value="3"/>
</dbReference>
<evidence type="ECO:0000256" key="2">
    <source>
        <dbReference type="SAM" id="Phobius"/>
    </source>
</evidence>
<dbReference type="InterPro" id="IPR013783">
    <property type="entry name" value="Ig-like_fold"/>
</dbReference>
<keyword evidence="2" id="KW-0472">Membrane</keyword>
<dbReference type="SUPFAM" id="SSF49464">
    <property type="entry name" value="Carboxypeptidase regulatory domain-like"/>
    <property type="match status" value="2"/>
</dbReference>
<dbReference type="InterPro" id="IPR050964">
    <property type="entry name" value="Striated_Muscle_Regulatory"/>
</dbReference>
<dbReference type="Proteomes" id="UP000230084">
    <property type="component" value="Unassembled WGS sequence"/>
</dbReference>
<reference evidence="4 5" key="1">
    <citation type="submission" date="2017-09" db="EMBL/GenBank/DDBJ databases">
        <title>Depth-based differentiation of microbial function through sediment-hosted aquifers and enrichment of novel symbionts in the deep terrestrial subsurface.</title>
        <authorList>
            <person name="Probst A.J."/>
            <person name="Ladd B."/>
            <person name="Jarett J.K."/>
            <person name="Geller-Mcgrath D.E."/>
            <person name="Sieber C.M."/>
            <person name="Emerson J.B."/>
            <person name="Anantharaman K."/>
            <person name="Thomas B.C."/>
            <person name="Malmstrom R."/>
            <person name="Stieglmeier M."/>
            <person name="Klingl A."/>
            <person name="Woyke T."/>
            <person name="Ryan C.M."/>
            <person name="Banfield J.F."/>
        </authorList>
    </citation>
    <scope>NUCLEOTIDE SEQUENCE [LARGE SCALE GENOMIC DNA]</scope>
    <source>
        <strain evidence="4">CG10_big_fil_rev_8_21_14_0_10_50_16</strain>
    </source>
</reference>
<protein>
    <recommendedName>
        <fullName evidence="3">Fibronectin type-III domain-containing protein</fullName>
    </recommendedName>
</protein>
<dbReference type="SUPFAM" id="SSF49265">
    <property type="entry name" value="Fibronectin type III"/>
    <property type="match status" value="2"/>
</dbReference>
<comment type="caution">
    <text evidence="4">The sequence shown here is derived from an EMBL/GenBank/DDBJ whole genome shotgun (WGS) entry which is preliminary data.</text>
</comment>
<dbReference type="AlphaFoldDB" id="A0A2H0RMS5"/>